<proteinExistence type="predicted"/>
<keyword evidence="8 11" id="KW-1133">Transmembrane helix</keyword>
<dbReference type="CDD" id="cd06225">
    <property type="entry name" value="HAMP"/>
    <property type="match status" value="1"/>
</dbReference>
<dbReference type="SUPFAM" id="SSF158472">
    <property type="entry name" value="HAMP domain-like"/>
    <property type="match status" value="1"/>
</dbReference>
<keyword evidence="9" id="KW-0902">Two-component regulatory system</keyword>
<dbReference type="GO" id="GO:0005886">
    <property type="term" value="C:plasma membrane"/>
    <property type="evidence" value="ECO:0007669"/>
    <property type="project" value="TreeGrafter"/>
</dbReference>
<dbReference type="EMBL" id="JABBNI010000018">
    <property type="protein sequence ID" value="NMM63106.1"/>
    <property type="molecule type" value="Genomic_DNA"/>
</dbReference>
<evidence type="ECO:0000256" key="6">
    <source>
        <dbReference type="ARBA" id="ARBA00022692"/>
    </source>
</evidence>
<evidence type="ECO:0000256" key="7">
    <source>
        <dbReference type="ARBA" id="ARBA00022777"/>
    </source>
</evidence>
<dbReference type="SUPFAM" id="SSF55874">
    <property type="entry name" value="ATPase domain of HSP90 chaperone/DNA topoisomerase II/histidine kinase"/>
    <property type="match status" value="1"/>
</dbReference>
<dbReference type="InterPro" id="IPR003661">
    <property type="entry name" value="HisK_dim/P_dom"/>
</dbReference>
<dbReference type="PANTHER" id="PTHR45528">
    <property type="entry name" value="SENSOR HISTIDINE KINASE CPXA"/>
    <property type="match status" value="1"/>
</dbReference>
<dbReference type="Gene3D" id="3.30.565.10">
    <property type="entry name" value="Histidine kinase-like ATPase, C-terminal domain"/>
    <property type="match status" value="1"/>
</dbReference>
<dbReference type="Pfam" id="PF00672">
    <property type="entry name" value="HAMP"/>
    <property type="match status" value="1"/>
</dbReference>
<protein>
    <recommendedName>
        <fullName evidence="3">histidine kinase</fullName>
        <ecNumber evidence="3">2.7.13.3</ecNumber>
    </recommendedName>
</protein>
<dbReference type="Pfam" id="PF02518">
    <property type="entry name" value="HATPase_c"/>
    <property type="match status" value="1"/>
</dbReference>
<comment type="catalytic activity">
    <reaction evidence="1">
        <text>ATP + protein L-histidine = ADP + protein N-phospho-L-histidine.</text>
        <dbReference type="EC" id="2.7.13.3"/>
    </reaction>
</comment>
<evidence type="ECO:0000256" key="3">
    <source>
        <dbReference type="ARBA" id="ARBA00012438"/>
    </source>
</evidence>
<gene>
    <name evidence="14" type="ORF">HBE96_10435</name>
</gene>
<dbReference type="Gene3D" id="1.10.287.130">
    <property type="match status" value="1"/>
</dbReference>
<evidence type="ECO:0000256" key="10">
    <source>
        <dbReference type="ARBA" id="ARBA00023136"/>
    </source>
</evidence>
<dbReference type="SUPFAM" id="SSF47384">
    <property type="entry name" value="Homodimeric domain of signal transducing histidine kinase"/>
    <property type="match status" value="1"/>
</dbReference>
<dbReference type="InterPro" id="IPR036097">
    <property type="entry name" value="HisK_dim/P_sf"/>
</dbReference>
<evidence type="ECO:0000256" key="5">
    <source>
        <dbReference type="ARBA" id="ARBA00022679"/>
    </source>
</evidence>
<evidence type="ECO:0000259" key="12">
    <source>
        <dbReference type="PROSITE" id="PS50109"/>
    </source>
</evidence>
<dbReference type="PROSITE" id="PS50109">
    <property type="entry name" value="HIS_KIN"/>
    <property type="match status" value="1"/>
</dbReference>
<evidence type="ECO:0000256" key="1">
    <source>
        <dbReference type="ARBA" id="ARBA00000085"/>
    </source>
</evidence>
<keyword evidence="4" id="KW-0597">Phosphoprotein</keyword>
<dbReference type="InterPro" id="IPR003660">
    <property type="entry name" value="HAMP_dom"/>
</dbReference>
<reference evidence="14 15" key="2">
    <citation type="submission" date="2020-06" db="EMBL/GenBank/DDBJ databases">
        <title>Complete Genome Sequence of Clostridium muelleri sp. nov. P21T, an Acid-Alcohol Producing Acetogen Isolated from Old Hay.</title>
        <authorList>
            <person name="Duncan K.E."/>
            <person name="Tanner R.S."/>
        </authorList>
    </citation>
    <scope>NUCLEOTIDE SEQUENCE [LARGE SCALE GENOMIC DNA]</scope>
    <source>
        <strain evidence="14 15">P21</strain>
    </source>
</reference>
<dbReference type="Proteomes" id="UP000537131">
    <property type="component" value="Unassembled WGS sequence"/>
</dbReference>
<feature type="domain" description="Histidine kinase" evidence="12">
    <location>
        <begin position="267"/>
        <end position="478"/>
    </location>
</feature>
<evidence type="ECO:0000259" key="13">
    <source>
        <dbReference type="PROSITE" id="PS50885"/>
    </source>
</evidence>
<dbReference type="PRINTS" id="PR00344">
    <property type="entry name" value="BCTRLSENSOR"/>
</dbReference>
<dbReference type="InterPro" id="IPR003594">
    <property type="entry name" value="HATPase_dom"/>
</dbReference>
<dbReference type="SMART" id="SM00304">
    <property type="entry name" value="HAMP"/>
    <property type="match status" value="1"/>
</dbReference>
<dbReference type="InterPro" id="IPR050398">
    <property type="entry name" value="HssS/ArlS-like"/>
</dbReference>
<dbReference type="FunFam" id="1.10.287.130:FF:000001">
    <property type="entry name" value="Two-component sensor histidine kinase"/>
    <property type="match status" value="1"/>
</dbReference>
<sequence>MKNSVKFKFMLGLSIIFIAAAVALNILIRQVFESNLENSIKISMKDTMKSSREYIRYNILPKDLHMDEEVFCKKLWNIINNSVLTYNYEMQIRTSSGKIQGNSISLGYIELADKGTKSALEGNAVINLEYSENNVQAVLSYPLYYGDKCLAILNISKSFGDSYVENKRIINIITLIEVVIFTLIFVASYLFTSRIVKPIITLTKQVKKIEEGDYEINLNSKNNDEIGILLKEFMNMKEKIKNQIQTISMEKDKVLKLEKSRSEFFNNVTHELKTPLTAISGYAQMLSDKNVEDEEFKDRAVQRIYLESERLHKLVIDLINASKGISFLKEDKKSIEMKSLLDDMCADMESKACKYSMHILKNIEEGFIFGQENKIRQLIINLLDNAIKYSFSGENINVNAFNDSKHYKIEISNKGNPISDEVYRSIFDPFVKGNNSIESGSSGLGLYICSETIREHNGEIHIENGSVIKVIIKIPSFLPNGNNLETT</sequence>
<evidence type="ECO:0000256" key="9">
    <source>
        <dbReference type="ARBA" id="ARBA00023012"/>
    </source>
</evidence>
<dbReference type="AlphaFoldDB" id="A0A7Y0HPK0"/>
<dbReference type="GO" id="GO:0000155">
    <property type="term" value="F:phosphorelay sensor kinase activity"/>
    <property type="evidence" value="ECO:0007669"/>
    <property type="project" value="InterPro"/>
</dbReference>
<dbReference type="SMART" id="SM00387">
    <property type="entry name" value="HATPase_c"/>
    <property type="match status" value="1"/>
</dbReference>
<dbReference type="Gene3D" id="6.10.340.10">
    <property type="match status" value="1"/>
</dbReference>
<dbReference type="InterPro" id="IPR005467">
    <property type="entry name" value="His_kinase_dom"/>
</dbReference>
<dbReference type="CDD" id="cd00082">
    <property type="entry name" value="HisKA"/>
    <property type="match status" value="1"/>
</dbReference>
<comment type="subcellular location">
    <subcellularLocation>
        <location evidence="2">Membrane</location>
        <topology evidence="2">Multi-pass membrane protein</topology>
    </subcellularLocation>
</comment>
<dbReference type="PROSITE" id="PS50885">
    <property type="entry name" value="HAMP"/>
    <property type="match status" value="1"/>
</dbReference>
<feature type="transmembrane region" description="Helical" evidence="11">
    <location>
        <begin position="169"/>
        <end position="191"/>
    </location>
</feature>
<evidence type="ECO:0000313" key="14">
    <source>
        <dbReference type="EMBL" id="NMM63106.1"/>
    </source>
</evidence>
<keyword evidence="10 11" id="KW-0472">Membrane</keyword>
<dbReference type="RefSeq" id="WP_169297712.1">
    <property type="nucleotide sequence ID" value="NZ_JABBNI010000018.1"/>
</dbReference>
<keyword evidence="7" id="KW-0418">Kinase</keyword>
<dbReference type="InterPro" id="IPR004358">
    <property type="entry name" value="Sig_transdc_His_kin-like_C"/>
</dbReference>
<dbReference type="SMART" id="SM00388">
    <property type="entry name" value="HisKA"/>
    <property type="match status" value="1"/>
</dbReference>
<dbReference type="InterPro" id="IPR036890">
    <property type="entry name" value="HATPase_C_sf"/>
</dbReference>
<dbReference type="EC" id="2.7.13.3" evidence="3"/>
<keyword evidence="6 11" id="KW-0812">Transmembrane</keyword>
<keyword evidence="5" id="KW-0808">Transferase</keyword>
<evidence type="ECO:0000313" key="15">
    <source>
        <dbReference type="Proteomes" id="UP000537131"/>
    </source>
</evidence>
<feature type="transmembrane region" description="Helical" evidence="11">
    <location>
        <begin position="7"/>
        <end position="28"/>
    </location>
</feature>
<reference evidence="14 15" key="1">
    <citation type="submission" date="2020-04" db="EMBL/GenBank/DDBJ databases">
        <authorList>
            <person name="Doyle D.A."/>
        </authorList>
    </citation>
    <scope>NUCLEOTIDE SEQUENCE [LARGE SCALE GENOMIC DNA]</scope>
    <source>
        <strain evidence="14 15">P21</strain>
    </source>
</reference>
<feature type="domain" description="HAMP" evidence="13">
    <location>
        <begin position="193"/>
        <end position="245"/>
    </location>
</feature>
<organism evidence="14 15">
    <name type="scientific">Clostridium muellerianum</name>
    <dbReference type="NCBI Taxonomy" id="2716538"/>
    <lineage>
        <taxon>Bacteria</taxon>
        <taxon>Bacillati</taxon>
        <taxon>Bacillota</taxon>
        <taxon>Clostridia</taxon>
        <taxon>Eubacteriales</taxon>
        <taxon>Clostridiaceae</taxon>
        <taxon>Clostridium</taxon>
    </lineage>
</organism>
<dbReference type="Pfam" id="PF00512">
    <property type="entry name" value="HisKA"/>
    <property type="match status" value="1"/>
</dbReference>
<name>A0A7Y0HPK0_9CLOT</name>
<comment type="caution">
    <text evidence="14">The sequence shown here is derived from an EMBL/GenBank/DDBJ whole genome shotgun (WGS) entry which is preliminary data.</text>
</comment>
<dbReference type="PANTHER" id="PTHR45528:SF10">
    <property type="entry name" value="METHYL-ACCEPTING CHEMOTAXIS PROTEIN"/>
    <property type="match status" value="1"/>
</dbReference>
<evidence type="ECO:0000256" key="4">
    <source>
        <dbReference type="ARBA" id="ARBA00022553"/>
    </source>
</evidence>
<evidence type="ECO:0000256" key="8">
    <source>
        <dbReference type="ARBA" id="ARBA00022989"/>
    </source>
</evidence>
<evidence type="ECO:0000256" key="2">
    <source>
        <dbReference type="ARBA" id="ARBA00004141"/>
    </source>
</evidence>
<accession>A0A7Y0HPK0</accession>
<keyword evidence="15" id="KW-1185">Reference proteome</keyword>
<evidence type="ECO:0000256" key="11">
    <source>
        <dbReference type="SAM" id="Phobius"/>
    </source>
</evidence>